<keyword evidence="1" id="KW-0378">Hydrolase</keyword>
<feature type="domain" description="Amidohydrolase-related" evidence="2">
    <location>
        <begin position="57"/>
        <end position="383"/>
    </location>
</feature>
<dbReference type="InterPro" id="IPR050287">
    <property type="entry name" value="MTA/SAH_deaminase"/>
</dbReference>
<dbReference type="SUPFAM" id="SSF51338">
    <property type="entry name" value="Composite domain of metallo-dependent hydrolases"/>
    <property type="match status" value="1"/>
</dbReference>
<keyword evidence="4" id="KW-1185">Reference proteome</keyword>
<evidence type="ECO:0000313" key="3">
    <source>
        <dbReference type="EMBL" id="BDG10104.1"/>
    </source>
</evidence>
<dbReference type="RefSeq" id="WP_248342498.1">
    <property type="nucleotide sequence ID" value="NZ_AP025592.1"/>
</dbReference>
<proteinExistence type="predicted"/>
<reference evidence="4" key="1">
    <citation type="journal article" date="2022" name="Int. J. Syst. Evol. Microbiol.">
        <title>Anaeromyxobacter oryzae sp. nov., Anaeromyxobacter diazotrophicus sp. nov. and Anaeromyxobacter paludicola sp. nov., isolated from paddy soils.</title>
        <authorList>
            <person name="Itoh H."/>
            <person name="Xu Z."/>
            <person name="Mise K."/>
            <person name="Masuda Y."/>
            <person name="Ushijima N."/>
            <person name="Hayakawa C."/>
            <person name="Shiratori Y."/>
            <person name="Senoo K."/>
        </authorList>
    </citation>
    <scope>NUCLEOTIDE SEQUENCE [LARGE SCALE GENOMIC DNA]</scope>
    <source>
        <strain evidence="4">Red630</strain>
    </source>
</reference>
<dbReference type="Gene3D" id="3.20.20.140">
    <property type="entry name" value="Metal-dependent hydrolases"/>
    <property type="match status" value="1"/>
</dbReference>
<accession>A0ABN6NA50</accession>
<dbReference type="InterPro" id="IPR011059">
    <property type="entry name" value="Metal-dep_hydrolase_composite"/>
</dbReference>
<dbReference type="InterPro" id="IPR006680">
    <property type="entry name" value="Amidohydro-rel"/>
</dbReference>
<dbReference type="PANTHER" id="PTHR43794:SF11">
    <property type="entry name" value="AMIDOHYDROLASE-RELATED DOMAIN-CONTAINING PROTEIN"/>
    <property type="match status" value="1"/>
</dbReference>
<dbReference type="InterPro" id="IPR032466">
    <property type="entry name" value="Metal_Hydrolase"/>
</dbReference>
<evidence type="ECO:0000256" key="1">
    <source>
        <dbReference type="ARBA" id="ARBA00022801"/>
    </source>
</evidence>
<name>A0ABN6NA50_9BACT</name>
<dbReference type="Pfam" id="PF01979">
    <property type="entry name" value="Amidohydro_1"/>
    <property type="match status" value="1"/>
</dbReference>
<evidence type="ECO:0000259" key="2">
    <source>
        <dbReference type="Pfam" id="PF01979"/>
    </source>
</evidence>
<dbReference type="Gene3D" id="2.30.40.10">
    <property type="entry name" value="Urease, subunit C, domain 1"/>
    <property type="match status" value="1"/>
</dbReference>
<evidence type="ECO:0000313" key="4">
    <source>
        <dbReference type="Proteomes" id="UP001162734"/>
    </source>
</evidence>
<sequence length="438" mass="44274">MPPRLVVRDALVATPAALLERATVVVEGGLVAEVAPEGTKVAARPDDWDVAGEGRLLVPGMVDAHTRLAVGALGRLAGLPARSPESEAEYRHRLRARIEDRLDAAAVEALTAAGALAALRAGVTCACDLVRGAAGDEERTLPAAAAGVRRVGLRASLAYGPTDRRGGGSGRAGVAASAAFAALSRGDPLVRGVIGIDGLCELGRSSIEAAGELGGEHGLHACLAEDEEDVAHAFGMSGLHPVALVGSCGGLGPGAVIARDAALTSREVTLLADTGSWLALSPRAALFWGGEFPPLGYIAAAGTPMAFGTDGLFPDVAGEALAAAMCLRMAEHRATASGDVVTKEIWPGGGHVASRLFGVGLGEIAPGAAADLVLLDWRPPAPLPDLLAGDLAMLHAGAPAAWAIVNGEVRLREGHLLGGDEREIAAKAREAAARVLAA</sequence>
<gene>
    <name evidence="3" type="ORF">AMPC_32170</name>
</gene>
<organism evidence="3 4">
    <name type="scientific">Anaeromyxobacter paludicola</name>
    <dbReference type="NCBI Taxonomy" id="2918171"/>
    <lineage>
        <taxon>Bacteria</taxon>
        <taxon>Pseudomonadati</taxon>
        <taxon>Myxococcota</taxon>
        <taxon>Myxococcia</taxon>
        <taxon>Myxococcales</taxon>
        <taxon>Cystobacterineae</taxon>
        <taxon>Anaeromyxobacteraceae</taxon>
        <taxon>Anaeromyxobacter</taxon>
    </lineage>
</organism>
<dbReference type="EMBL" id="AP025592">
    <property type="protein sequence ID" value="BDG10104.1"/>
    <property type="molecule type" value="Genomic_DNA"/>
</dbReference>
<protein>
    <submittedName>
        <fullName evidence="3">Chlorohydrolase</fullName>
    </submittedName>
</protein>
<dbReference type="Proteomes" id="UP001162734">
    <property type="component" value="Chromosome"/>
</dbReference>
<dbReference type="PANTHER" id="PTHR43794">
    <property type="entry name" value="AMINOHYDROLASE SSNA-RELATED"/>
    <property type="match status" value="1"/>
</dbReference>
<dbReference type="SUPFAM" id="SSF51556">
    <property type="entry name" value="Metallo-dependent hydrolases"/>
    <property type="match status" value="1"/>
</dbReference>